<feature type="compositionally biased region" description="Basic and acidic residues" evidence="4">
    <location>
        <begin position="452"/>
        <end position="469"/>
    </location>
</feature>
<comment type="similarity">
    <text evidence="3">Belongs to the MacroD-type family. MacroD1/2-like subfamily.</text>
</comment>
<dbReference type="AlphaFoldDB" id="A0A6P3VZ82"/>
<feature type="compositionally biased region" description="Polar residues" evidence="4">
    <location>
        <begin position="471"/>
        <end position="481"/>
    </location>
</feature>
<dbReference type="KEGG" id="char:105902328"/>
<dbReference type="InterPro" id="IPR002589">
    <property type="entry name" value="Macro_dom"/>
</dbReference>
<dbReference type="FunFam" id="3.40.220.10:FF:000003">
    <property type="entry name" value="O-acetyl-ADP-ribose deacetylase MACROD2"/>
    <property type="match status" value="1"/>
</dbReference>
<evidence type="ECO:0000259" key="5">
    <source>
        <dbReference type="PROSITE" id="PS51154"/>
    </source>
</evidence>
<proteinExistence type="inferred from homology"/>
<name>A0A6P3VZ82_CLUHA</name>
<dbReference type="CTD" id="140733"/>
<organism evidence="6 7">
    <name type="scientific">Clupea harengus</name>
    <name type="common">Atlantic herring</name>
    <dbReference type="NCBI Taxonomy" id="7950"/>
    <lineage>
        <taxon>Eukaryota</taxon>
        <taxon>Metazoa</taxon>
        <taxon>Chordata</taxon>
        <taxon>Craniata</taxon>
        <taxon>Vertebrata</taxon>
        <taxon>Euteleostomi</taxon>
        <taxon>Actinopterygii</taxon>
        <taxon>Neopterygii</taxon>
        <taxon>Teleostei</taxon>
        <taxon>Clupei</taxon>
        <taxon>Clupeiformes</taxon>
        <taxon>Clupeoidei</taxon>
        <taxon>Clupeidae</taxon>
        <taxon>Clupea</taxon>
    </lineage>
</organism>
<feature type="region of interest" description="Disordered" evidence="4">
    <location>
        <begin position="42"/>
        <end position="63"/>
    </location>
</feature>
<dbReference type="PROSITE" id="PS51154">
    <property type="entry name" value="MACRO"/>
    <property type="match status" value="1"/>
</dbReference>
<feature type="compositionally biased region" description="Basic and acidic residues" evidence="4">
    <location>
        <begin position="353"/>
        <end position="386"/>
    </location>
</feature>
<dbReference type="PANTHER" id="PTHR11106">
    <property type="entry name" value="GANGLIOSIDE INDUCED DIFFERENTIATION ASSOCIATED PROTEIN 2-RELATED"/>
    <property type="match status" value="1"/>
</dbReference>
<dbReference type="GO" id="GO:0006974">
    <property type="term" value="P:DNA damage response"/>
    <property type="evidence" value="ECO:0007669"/>
    <property type="project" value="TreeGrafter"/>
</dbReference>
<dbReference type="SMART" id="SM00506">
    <property type="entry name" value="A1pp"/>
    <property type="match status" value="1"/>
</dbReference>
<dbReference type="Pfam" id="PF01661">
    <property type="entry name" value="Macro"/>
    <property type="match status" value="1"/>
</dbReference>
<comment type="catalytic activity">
    <reaction evidence="2">
        <text>alpha-NAD(+) + H2O = ADP-D-ribose + nicotinamide + H(+)</text>
        <dbReference type="Rhea" id="RHEA:68792"/>
        <dbReference type="ChEBI" id="CHEBI:15377"/>
        <dbReference type="ChEBI" id="CHEBI:15378"/>
        <dbReference type="ChEBI" id="CHEBI:17154"/>
        <dbReference type="ChEBI" id="CHEBI:57967"/>
        <dbReference type="ChEBI" id="CHEBI:77017"/>
    </reaction>
</comment>
<dbReference type="InterPro" id="IPR043472">
    <property type="entry name" value="Macro_dom-like"/>
</dbReference>
<evidence type="ECO:0000256" key="1">
    <source>
        <dbReference type="ARBA" id="ARBA00022801"/>
    </source>
</evidence>
<dbReference type="GeneID" id="105902328"/>
<protein>
    <submittedName>
        <fullName evidence="7">ADP-ribose glycohydrolase MACROD2 isoform X1</fullName>
    </submittedName>
</protein>
<keyword evidence="6" id="KW-1185">Reference proteome</keyword>
<dbReference type="GO" id="GO:0140291">
    <property type="term" value="P:peptidyl-glutamate ADP-deribosylation"/>
    <property type="evidence" value="ECO:0007669"/>
    <property type="project" value="TreeGrafter"/>
</dbReference>
<sequence>MSKKKKDWRTEKERLLKLGLEERRKEYRGNFMSLEKISTWRKHEKTTGKLEEDEQRGQSVSLSDKVSLHKGDITILEVDAIVNAANHSLLGGGGVDGCIHRAAGPCLYEECHTLNGCVTGKAKITGGYDLPAKHVIHTVGPIARGLVGSSQREDLEACYKNSLQLVKENGLRSVAFPCISTGIYGFPNEPAAEIALRTTKSWVRRNRDEVDRVIFCVFLETDYKIYKDKMAEFFSQDNDVDEDCSDTQGDEDDAEGDEEGPVDADADMLSQKEEEDEEEQKSRDVEMASQAQDEDEAALRDPAVPSPETKKKERDKEEETATASEESAVEAGGGERKTKGEEEEEDEEEEKEEERGGAGEPAAAERESSSGQLEKKSPGVPDDKLGKGFVNISDSKVRAPLAEEEEVMDVEGDVEDGEQGEPSASKDSDTSTTEAQGEDSQEPELTQTDSNQSKDDATEQKKEPRKELEDNQPQMDGRQTV</sequence>
<dbReference type="SUPFAM" id="SSF52949">
    <property type="entry name" value="Macro domain-like"/>
    <property type="match status" value="1"/>
</dbReference>
<evidence type="ECO:0000313" key="6">
    <source>
        <dbReference type="Proteomes" id="UP000515152"/>
    </source>
</evidence>
<evidence type="ECO:0000256" key="2">
    <source>
        <dbReference type="ARBA" id="ARBA00049015"/>
    </source>
</evidence>
<dbReference type="OrthoDB" id="6133115at2759"/>
<feature type="compositionally biased region" description="Acidic residues" evidence="4">
    <location>
        <begin position="402"/>
        <end position="419"/>
    </location>
</feature>
<reference evidence="7" key="1">
    <citation type="submission" date="2025-08" db="UniProtKB">
        <authorList>
            <consortium name="RefSeq"/>
        </authorList>
    </citation>
    <scope>IDENTIFICATION</scope>
</reference>
<evidence type="ECO:0000313" key="7">
    <source>
        <dbReference type="RefSeq" id="XP_012685345.2"/>
    </source>
</evidence>
<feature type="compositionally biased region" description="Acidic residues" evidence="4">
    <location>
        <begin position="341"/>
        <end position="352"/>
    </location>
</feature>
<dbReference type="Proteomes" id="UP000515152">
    <property type="component" value="Chromosome 13"/>
</dbReference>
<evidence type="ECO:0000256" key="4">
    <source>
        <dbReference type="SAM" id="MobiDB-lite"/>
    </source>
</evidence>
<accession>A0A6P3VZ82</accession>
<feature type="region of interest" description="Disordered" evidence="4">
    <location>
        <begin position="237"/>
        <end position="481"/>
    </location>
</feature>
<dbReference type="GO" id="GO:0005654">
    <property type="term" value="C:nucleoplasm"/>
    <property type="evidence" value="ECO:0007669"/>
    <property type="project" value="TreeGrafter"/>
</dbReference>
<feature type="compositionally biased region" description="Basic and acidic residues" evidence="4">
    <location>
        <begin position="308"/>
        <end position="319"/>
    </location>
</feature>
<dbReference type="GO" id="GO:0042278">
    <property type="term" value="P:purine nucleoside metabolic process"/>
    <property type="evidence" value="ECO:0007669"/>
    <property type="project" value="TreeGrafter"/>
</dbReference>
<feature type="compositionally biased region" description="Low complexity" evidence="4">
    <location>
        <begin position="321"/>
        <end position="330"/>
    </location>
</feature>
<feature type="domain" description="Macro" evidence="5">
    <location>
        <begin position="53"/>
        <end position="234"/>
    </location>
</feature>
<evidence type="ECO:0000256" key="3">
    <source>
        <dbReference type="ARBA" id="ARBA00093460"/>
    </source>
</evidence>
<gene>
    <name evidence="7" type="primary">macrod2</name>
</gene>
<feature type="compositionally biased region" description="Acidic residues" evidence="4">
    <location>
        <begin position="238"/>
        <end position="266"/>
    </location>
</feature>
<dbReference type="RefSeq" id="XP_012685345.2">
    <property type="nucleotide sequence ID" value="XM_012829891.3"/>
</dbReference>
<dbReference type="CDD" id="cd02908">
    <property type="entry name" value="Macro_OAADPr_deacetylase"/>
    <property type="match status" value="1"/>
</dbReference>
<dbReference type="Gene3D" id="3.40.220.10">
    <property type="entry name" value="Leucine Aminopeptidase, subunit E, domain 1"/>
    <property type="match status" value="1"/>
</dbReference>
<dbReference type="NCBIfam" id="NF001664">
    <property type="entry name" value="PRK00431.1-6"/>
    <property type="match status" value="1"/>
</dbReference>
<dbReference type="GO" id="GO:0140293">
    <property type="term" value="F:ADP-ribosylglutamate hydrolase activity"/>
    <property type="evidence" value="ECO:0007669"/>
    <property type="project" value="TreeGrafter"/>
</dbReference>
<keyword evidence="1" id="KW-0378">Hydrolase</keyword>
<dbReference type="PANTHER" id="PTHR11106:SF104">
    <property type="entry name" value="ADP-RIBOSE GLYCOHYDROLASE MACROD2"/>
    <property type="match status" value="1"/>
</dbReference>